<dbReference type="SUPFAM" id="SSF53067">
    <property type="entry name" value="Actin-like ATPase domain"/>
    <property type="match status" value="1"/>
</dbReference>
<dbReference type="AlphaFoldDB" id="A0A4R4VLT9"/>
<keyword evidence="3" id="KW-1185">Reference proteome</keyword>
<dbReference type="PANTHER" id="PTHR43190:SF3">
    <property type="entry name" value="N-ACETYL-D-GLUCOSAMINE KINASE"/>
    <property type="match status" value="1"/>
</dbReference>
<dbReference type="Pfam" id="PF01869">
    <property type="entry name" value="BcrAD_BadFG"/>
    <property type="match status" value="1"/>
</dbReference>
<name>A0A4R4VLT9_9ACTN</name>
<evidence type="ECO:0000313" key="2">
    <source>
        <dbReference type="EMBL" id="TDD03155.1"/>
    </source>
</evidence>
<dbReference type="InterPro" id="IPR052519">
    <property type="entry name" value="Euk-type_GlcNAc_Kinase"/>
</dbReference>
<comment type="caution">
    <text evidence="2">The sequence shown here is derived from an EMBL/GenBank/DDBJ whole genome shotgun (WGS) entry which is preliminary data.</text>
</comment>
<protein>
    <submittedName>
        <fullName evidence="2">ATPase</fullName>
    </submittedName>
</protein>
<gene>
    <name evidence="2" type="ORF">E1292_21660</name>
</gene>
<reference evidence="2 3" key="1">
    <citation type="submission" date="2019-03" db="EMBL/GenBank/DDBJ databases">
        <title>Draft genome sequences of novel Actinobacteria.</title>
        <authorList>
            <person name="Sahin N."/>
            <person name="Ay H."/>
            <person name="Saygin H."/>
        </authorList>
    </citation>
    <scope>NUCLEOTIDE SEQUENCE [LARGE SCALE GENOMIC DNA]</scope>
    <source>
        <strain evidence="2 3">KC310</strain>
    </source>
</reference>
<dbReference type="Gene3D" id="3.30.420.40">
    <property type="match status" value="2"/>
</dbReference>
<dbReference type="PANTHER" id="PTHR43190">
    <property type="entry name" value="N-ACETYL-D-GLUCOSAMINE KINASE"/>
    <property type="match status" value="1"/>
</dbReference>
<accession>A0A4R4VLT9</accession>
<organism evidence="2 3">
    <name type="scientific">Nonomuraea deserti</name>
    <dbReference type="NCBI Taxonomy" id="1848322"/>
    <lineage>
        <taxon>Bacteria</taxon>
        <taxon>Bacillati</taxon>
        <taxon>Actinomycetota</taxon>
        <taxon>Actinomycetes</taxon>
        <taxon>Streptosporangiales</taxon>
        <taxon>Streptosporangiaceae</taxon>
        <taxon>Nonomuraea</taxon>
    </lineage>
</organism>
<sequence length="314" mass="31989">MTADHRSHISIDGGKSELRLLVSTGRNRQYGVGPGMSYEPGEDGVARILGSVRAAAEAVRLPADPAGVAAGLTGVPGDPAARRRLVYLLEEFFACPALVVEDSLLAHAGALEGAGTVLCVGTGTTVLAIGDSGHSVRIDGWGPLLGDRGSAHAIGLAGLRAATAAYDGVGPATELADRLVEELGGTDLAGLQRFYRDAALVARTAAFARAVLEAAEHDAVARGICVEAAEALAAAASVAVSRLPDAGRRVSYSGRLLVPGNLLHTSLVASLSGRGLDLAAPLATSLEGGLTLLRSQEPYRGLLRRLTTQPGGQA</sequence>
<evidence type="ECO:0000259" key="1">
    <source>
        <dbReference type="Pfam" id="PF01869"/>
    </source>
</evidence>
<dbReference type="InterPro" id="IPR043129">
    <property type="entry name" value="ATPase_NBD"/>
</dbReference>
<dbReference type="InterPro" id="IPR002731">
    <property type="entry name" value="ATPase_BadF"/>
</dbReference>
<proteinExistence type="predicted"/>
<dbReference type="Proteomes" id="UP000295258">
    <property type="component" value="Unassembled WGS sequence"/>
</dbReference>
<dbReference type="RefSeq" id="WP_132597046.1">
    <property type="nucleotide sequence ID" value="NZ_SMKO01000057.1"/>
</dbReference>
<evidence type="ECO:0000313" key="3">
    <source>
        <dbReference type="Proteomes" id="UP000295258"/>
    </source>
</evidence>
<feature type="domain" description="ATPase BadF/BadG/BcrA/BcrD type" evidence="1">
    <location>
        <begin position="96"/>
        <end position="254"/>
    </location>
</feature>
<dbReference type="EMBL" id="SMKO01000057">
    <property type="protein sequence ID" value="TDD03155.1"/>
    <property type="molecule type" value="Genomic_DNA"/>
</dbReference>